<keyword evidence="3" id="KW-1185">Reference proteome</keyword>
<feature type="region of interest" description="Disordered" evidence="1">
    <location>
        <begin position="27"/>
        <end position="56"/>
    </location>
</feature>
<protein>
    <submittedName>
        <fullName evidence="2">Uncharacterized protein</fullName>
    </submittedName>
</protein>
<reference evidence="2 3" key="1">
    <citation type="submission" date="2019-10" db="EMBL/GenBank/DDBJ databases">
        <authorList>
            <person name="Palmer J.M."/>
        </authorList>
    </citation>
    <scope>NUCLEOTIDE SEQUENCE [LARGE SCALE GENOMIC DNA]</scope>
    <source>
        <strain evidence="2 3">TWF696</strain>
    </source>
</reference>
<name>A0AAV9UDF6_9PEZI</name>
<sequence>MMQLDTAISNIPLVFEKHTVQTLTCKTPRSSDSLKISTSISAISPPKCNNTDGRLEHPAFPPRAFIPRKNEQGSAALLDILGPHSPISRKQESPTRERVHSWEHIIDQNEDNQLPPTVTYHHH</sequence>
<proteinExistence type="predicted"/>
<dbReference type="Proteomes" id="UP001375240">
    <property type="component" value="Unassembled WGS sequence"/>
</dbReference>
<organism evidence="2 3">
    <name type="scientific">Orbilia brochopaga</name>
    <dbReference type="NCBI Taxonomy" id="3140254"/>
    <lineage>
        <taxon>Eukaryota</taxon>
        <taxon>Fungi</taxon>
        <taxon>Dikarya</taxon>
        <taxon>Ascomycota</taxon>
        <taxon>Pezizomycotina</taxon>
        <taxon>Orbiliomycetes</taxon>
        <taxon>Orbiliales</taxon>
        <taxon>Orbiliaceae</taxon>
        <taxon>Orbilia</taxon>
    </lineage>
</organism>
<accession>A0AAV9UDF6</accession>
<feature type="region of interest" description="Disordered" evidence="1">
    <location>
        <begin position="82"/>
        <end position="123"/>
    </location>
</feature>
<gene>
    <name evidence="2" type="ORF">TWF696_001604</name>
</gene>
<evidence type="ECO:0000313" key="3">
    <source>
        <dbReference type="Proteomes" id="UP001375240"/>
    </source>
</evidence>
<feature type="compositionally biased region" description="Basic and acidic residues" evidence="1">
    <location>
        <begin position="89"/>
        <end position="107"/>
    </location>
</feature>
<evidence type="ECO:0000256" key="1">
    <source>
        <dbReference type="SAM" id="MobiDB-lite"/>
    </source>
</evidence>
<evidence type="ECO:0000313" key="2">
    <source>
        <dbReference type="EMBL" id="KAK6338133.1"/>
    </source>
</evidence>
<feature type="compositionally biased region" description="Low complexity" evidence="1">
    <location>
        <begin position="30"/>
        <end position="41"/>
    </location>
</feature>
<dbReference type="EMBL" id="JAVHNQ010000010">
    <property type="protein sequence ID" value="KAK6338133.1"/>
    <property type="molecule type" value="Genomic_DNA"/>
</dbReference>
<comment type="caution">
    <text evidence="2">The sequence shown here is derived from an EMBL/GenBank/DDBJ whole genome shotgun (WGS) entry which is preliminary data.</text>
</comment>
<dbReference type="AlphaFoldDB" id="A0AAV9UDF6"/>